<dbReference type="FunFam" id="1.20.1510.10:FF:000005">
    <property type="entry name" value="Putative Cation diffusion facilitator 1"/>
    <property type="match status" value="1"/>
</dbReference>
<reference evidence="9 10" key="1">
    <citation type="submission" date="2019-03" db="EMBL/GenBank/DDBJ databases">
        <title>Nematode-trapping fungi genome.</title>
        <authorList>
            <person name="Vidal-Diez De Ulzurrun G."/>
        </authorList>
    </citation>
    <scope>NUCLEOTIDE SEQUENCE [LARGE SCALE GENOMIC DNA]</scope>
    <source>
        <strain evidence="9 10">TWF154</strain>
    </source>
</reference>
<evidence type="ECO:0000313" key="9">
    <source>
        <dbReference type="EMBL" id="TGJ68892.1"/>
    </source>
</evidence>
<keyword evidence="5 7" id="KW-0472">Membrane</keyword>
<feature type="transmembrane region" description="Helical" evidence="7">
    <location>
        <begin position="138"/>
        <end position="160"/>
    </location>
</feature>
<feature type="transmembrane region" description="Helical" evidence="7">
    <location>
        <begin position="276"/>
        <end position="296"/>
    </location>
</feature>
<dbReference type="SUPFAM" id="SSF160240">
    <property type="entry name" value="Cation efflux protein cytoplasmic domain-like"/>
    <property type="match status" value="1"/>
</dbReference>
<evidence type="ECO:0000256" key="5">
    <source>
        <dbReference type="ARBA" id="ARBA00023136"/>
    </source>
</evidence>
<keyword evidence="2" id="KW-0813">Transport</keyword>
<feature type="transmembrane region" description="Helical" evidence="7">
    <location>
        <begin position="246"/>
        <end position="264"/>
    </location>
</feature>
<feature type="domain" description="Cation efflux protein transmembrane" evidence="8">
    <location>
        <begin position="141"/>
        <end position="329"/>
    </location>
</feature>
<sequence>MTSESLRSQRLVGTNNRRYQWERYRTSVEDLAKIRNKKVRGYYENVNRQIDRYIWVDQLLDSALVPRLVGAYGGRREGTIVEEEEGEGGSGGSGSGSAVPKTPLRRRPSFVRKMADEETPLLEGVERGRGMRGLCKKVAIYVNLTANTILLAGKIAVTLLTSSLSVLASLVDSALDFLSTAIIGLTTYLISRRDAHRYPIGRRRLEPIGVLVFAIIMIVSFIQVAVEAVQRLLSPDHSIIQLSNSAITIMSVTVGIKGACYLWCRMVKSSSVQALAQDALTDVYFNTFSIFFPLLGYATGQWWLDSLGGLLLSLYVVFSWSKTSLEHIDHLTGSAAPSEDRNLVFGDKINVEVEVVFDEDLSLKDSHDVAEALGWTVESLPFVERCFVHTDYSGENPTTHLER</sequence>
<evidence type="ECO:0000313" key="10">
    <source>
        <dbReference type="Proteomes" id="UP000297595"/>
    </source>
</evidence>
<dbReference type="GO" id="GO:0016020">
    <property type="term" value="C:membrane"/>
    <property type="evidence" value="ECO:0007669"/>
    <property type="project" value="UniProtKB-SubCell"/>
</dbReference>
<dbReference type="PANTHER" id="PTHR43840">
    <property type="entry name" value="MITOCHONDRIAL METAL TRANSPORTER 1-RELATED"/>
    <property type="match status" value="1"/>
</dbReference>
<dbReference type="Pfam" id="PF01545">
    <property type="entry name" value="Cation_efflux"/>
    <property type="match status" value="1"/>
</dbReference>
<dbReference type="GO" id="GO:0030003">
    <property type="term" value="P:intracellular monoatomic cation homeostasis"/>
    <property type="evidence" value="ECO:0007669"/>
    <property type="project" value="UniProtKB-ARBA"/>
</dbReference>
<keyword evidence="3 7" id="KW-0812">Transmembrane</keyword>
<feature type="region of interest" description="Disordered" evidence="6">
    <location>
        <begin position="82"/>
        <end position="103"/>
    </location>
</feature>
<dbReference type="GO" id="GO:0008324">
    <property type="term" value="F:monoatomic cation transmembrane transporter activity"/>
    <property type="evidence" value="ECO:0007669"/>
    <property type="project" value="InterPro"/>
</dbReference>
<dbReference type="SUPFAM" id="SSF161111">
    <property type="entry name" value="Cation efflux protein transmembrane domain-like"/>
    <property type="match status" value="1"/>
</dbReference>
<dbReference type="InterPro" id="IPR036837">
    <property type="entry name" value="Cation_efflux_CTD_sf"/>
</dbReference>
<keyword evidence="4 7" id="KW-1133">Transmembrane helix</keyword>
<feature type="transmembrane region" description="Helical" evidence="7">
    <location>
        <begin position="208"/>
        <end position="226"/>
    </location>
</feature>
<proteinExistence type="predicted"/>
<dbReference type="GO" id="GO:0098771">
    <property type="term" value="P:inorganic ion homeostasis"/>
    <property type="evidence" value="ECO:0007669"/>
    <property type="project" value="UniProtKB-ARBA"/>
</dbReference>
<evidence type="ECO:0000256" key="7">
    <source>
        <dbReference type="SAM" id="Phobius"/>
    </source>
</evidence>
<evidence type="ECO:0000256" key="4">
    <source>
        <dbReference type="ARBA" id="ARBA00022989"/>
    </source>
</evidence>
<organism evidence="9 10">
    <name type="scientific">Orbilia oligospora</name>
    <name type="common">Nematode-trapping fungus</name>
    <name type="synonym">Arthrobotrys oligospora</name>
    <dbReference type="NCBI Taxonomy" id="2813651"/>
    <lineage>
        <taxon>Eukaryota</taxon>
        <taxon>Fungi</taxon>
        <taxon>Dikarya</taxon>
        <taxon>Ascomycota</taxon>
        <taxon>Pezizomycotina</taxon>
        <taxon>Orbiliomycetes</taxon>
        <taxon>Orbiliales</taxon>
        <taxon>Orbiliaceae</taxon>
        <taxon>Orbilia</taxon>
    </lineage>
</organism>
<name>A0A8H2E1R8_ORBOL</name>
<comment type="caution">
    <text evidence="9">The sequence shown here is derived from an EMBL/GenBank/DDBJ whole genome shotgun (WGS) entry which is preliminary data.</text>
</comment>
<evidence type="ECO:0000256" key="1">
    <source>
        <dbReference type="ARBA" id="ARBA00004141"/>
    </source>
</evidence>
<dbReference type="AlphaFoldDB" id="A0A8H2E1R8"/>
<dbReference type="Proteomes" id="UP000297595">
    <property type="component" value="Unassembled WGS sequence"/>
</dbReference>
<dbReference type="Gene3D" id="3.30.70.1350">
    <property type="entry name" value="Cation efflux protein, cytoplasmic domain"/>
    <property type="match status" value="1"/>
</dbReference>
<comment type="subcellular location">
    <subcellularLocation>
        <location evidence="1">Membrane</location>
        <topology evidence="1">Multi-pass membrane protein</topology>
    </subcellularLocation>
</comment>
<dbReference type="InterPro" id="IPR050291">
    <property type="entry name" value="CDF_Transporter"/>
</dbReference>
<evidence type="ECO:0000256" key="3">
    <source>
        <dbReference type="ARBA" id="ARBA00022692"/>
    </source>
</evidence>
<protein>
    <recommendedName>
        <fullName evidence="8">Cation efflux protein transmembrane domain-containing protein</fullName>
    </recommendedName>
</protein>
<dbReference type="InterPro" id="IPR027469">
    <property type="entry name" value="Cation_efflux_TMD_sf"/>
</dbReference>
<evidence type="ECO:0000256" key="2">
    <source>
        <dbReference type="ARBA" id="ARBA00022448"/>
    </source>
</evidence>
<gene>
    <name evidence="9" type="ORF">EYR41_004972</name>
</gene>
<dbReference type="InterPro" id="IPR058533">
    <property type="entry name" value="Cation_efflux_TM"/>
</dbReference>
<dbReference type="EMBL" id="SOZJ01000003">
    <property type="protein sequence ID" value="TGJ68892.1"/>
    <property type="molecule type" value="Genomic_DNA"/>
</dbReference>
<evidence type="ECO:0000256" key="6">
    <source>
        <dbReference type="SAM" id="MobiDB-lite"/>
    </source>
</evidence>
<evidence type="ECO:0000259" key="8">
    <source>
        <dbReference type="Pfam" id="PF01545"/>
    </source>
</evidence>
<dbReference type="PANTHER" id="PTHR43840:SF4">
    <property type="entry name" value="CDF DIVALENT METAL CATION TRANSPORTER (EUROFUNG)"/>
    <property type="match status" value="1"/>
</dbReference>
<dbReference type="Gene3D" id="1.20.1510.10">
    <property type="entry name" value="Cation efflux protein transmembrane domain"/>
    <property type="match status" value="1"/>
</dbReference>
<feature type="transmembrane region" description="Helical" evidence="7">
    <location>
        <begin position="166"/>
        <end position="188"/>
    </location>
</feature>
<accession>A0A8H2E1R8</accession>